<dbReference type="PIRSF" id="PIRSF006530">
    <property type="entry name" value="MtrC"/>
    <property type="match status" value="1"/>
</dbReference>
<feature type="transmembrane region" description="Helical" evidence="19">
    <location>
        <begin position="66"/>
        <end position="88"/>
    </location>
</feature>
<comment type="similarity">
    <text evidence="4 19">Belongs to the MtrC family.</text>
</comment>
<feature type="transmembrane region" description="Helical" evidence="19">
    <location>
        <begin position="128"/>
        <end position="147"/>
    </location>
</feature>
<comment type="subcellular location">
    <subcellularLocation>
        <location evidence="2 19">Cell membrane</location>
        <topology evidence="2 19">Multi-pass membrane protein</topology>
    </subcellularLocation>
</comment>
<comment type="subunit">
    <text evidence="5 19">The complex is composed of 8 subunits; MtrA, MtrB, MtrC, MtrD, MtrE, MtrF, MtrG and MtrH.</text>
</comment>
<comment type="caution">
    <text evidence="20">The sequence shown here is derived from an EMBL/GenBank/DDBJ whole genome shotgun (WGS) entry which is preliminary data.</text>
</comment>
<dbReference type="GO" id="GO:0019386">
    <property type="term" value="P:methanogenesis, from carbon dioxide"/>
    <property type="evidence" value="ECO:0007669"/>
    <property type="project" value="UniProtKB-UniRule"/>
</dbReference>
<feature type="transmembrane region" description="Helical" evidence="19">
    <location>
        <begin position="194"/>
        <end position="213"/>
    </location>
</feature>
<evidence type="ECO:0000313" key="20">
    <source>
        <dbReference type="EMBL" id="RAP03577.1"/>
    </source>
</evidence>
<evidence type="ECO:0000256" key="4">
    <source>
        <dbReference type="ARBA" id="ARBA00007607"/>
    </source>
</evidence>
<evidence type="ECO:0000256" key="2">
    <source>
        <dbReference type="ARBA" id="ARBA00004651"/>
    </source>
</evidence>
<protein>
    <recommendedName>
        <fullName evidence="6 19">Tetrahydromethanopterin S-methyltransferase subunit C</fullName>
        <ecNumber evidence="18 19">7.2.1.4</ecNumber>
    </recommendedName>
    <alternativeName>
        <fullName evidence="16 19">N5-methyltetrahydromethanopterin--coenzyme M methyltransferase subunit C</fullName>
    </alternativeName>
</protein>
<feature type="transmembrane region" description="Helical" evidence="19">
    <location>
        <begin position="153"/>
        <end position="173"/>
    </location>
</feature>
<reference evidence="20 21" key="1">
    <citation type="submission" date="2017-05" db="EMBL/GenBank/DDBJ databases">
        <title>Host range expansion of the Methanosphaera genus to humans and monogastric animals involves recent and extensive reduction in genome content.</title>
        <authorList>
            <person name="Hoedt E.C."/>
            <person name="Volmer J.G."/>
            <person name="Parks D.H."/>
            <person name="Rosewarne C.P."/>
            <person name="Denman S.E."/>
            <person name="Mcsweeney C.S."/>
            <person name="O Cuiv P."/>
            <person name="Hugenholtz P."/>
            <person name="Tyson G.W."/>
            <person name="Morrison M."/>
        </authorList>
    </citation>
    <scope>NUCLEOTIDE SEQUENCE [LARGE SCALE GENOMIC DNA]</scope>
    <source>
        <strain evidence="20 21">PA5</strain>
    </source>
</reference>
<dbReference type="GO" id="GO:0030269">
    <property type="term" value="F:tetrahydromethanopterin S-methyltransferase activity"/>
    <property type="evidence" value="ECO:0007669"/>
    <property type="project" value="UniProtKB-UniRule"/>
</dbReference>
<name>A0A328Q5E3_9EURY</name>
<evidence type="ECO:0000256" key="1">
    <source>
        <dbReference type="ARBA" id="ARBA00002533"/>
    </source>
</evidence>
<dbReference type="GO" id="GO:0032259">
    <property type="term" value="P:methylation"/>
    <property type="evidence" value="ECO:0007669"/>
    <property type="project" value="UniProtKB-KW"/>
</dbReference>
<comment type="function">
    <text evidence="1 19">Part of a complex that catalyzes the formation of methyl-coenzyme M and tetrahydromethanopterin from coenzyme M and methyl-tetrahydromethanopterin. This is an energy-conserving, sodium-ion translocating step.</text>
</comment>
<dbReference type="NCBIfam" id="TIGR01148">
    <property type="entry name" value="mtrC"/>
    <property type="match status" value="1"/>
</dbReference>
<dbReference type="GO" id="GO:0005886">
    <property type="term" value="C:plasma membrane"/>
    <property type="evidence" value="ECO:0007669"/>
    <property type="project" value="UniProtKB-SubCell"/>
</dbReference>
<dbReference type="Pfam" id="PF04211">
    <property type="entry name" value="MtrC"/>
    <property type="match status" value="1"/>
</dbReference>
<accession>A0A328Q5E3</accession>
<evidence type="ECO:0000256" key="9">
    <source>
        <dbReference type="ARBA" id="ARBA00022603"/>
    </source>
</evidence>
<evidence type="ECO:0000313" key="21">
    <source>
        <dbReference type="Proteomes" id="UP000248557"/>
    </source>
</evidence>
<keyword evidence="12 19" id="KW-1278">Translocase</keyword>
<keyword evidence="7 19" id="KW-1003">Cell membrane</keyword>
<dbReference type="EC" id="7.2.1.4" evidence="18 19"/>
<feature type="transmembrane region" description="Helical" evidence="19">
    <location>
        <begin position="94"/>
        <end position="116"/>
    </location>
</feature>
<comment type="catalytic activity">
    <reaction evidence="17 19">
        <text>5-methyl-5,6,7,8-tetrahydromethanopterin + coenzyme M + 2 Na(+)(in) = 5,6,7,8-tetrahydromethanopterin + methyl-coenzyme M + 2 Na(+)(out)</text>
        <dbReference type="Rhea" id="RHEA:53492"/>
        <dbReference type="ChEBI" id="CHEBI:29101"/>
        <dbReference type="ChEBI" id="CHEBI:58103"/>
        <dbReference type="ChEBI" id="CHEBI:58116"/>
        <dbReference type="ChEBI" id="CHEBI:58286"/>
        <dbReference type="ChEBI" id="CHEBI:58319"/>
        <dbReference type="EC" id="7.2.1.4"/>
    </reaction>
</comment>
<dbReference type="GO" id="GO:0006730">
    <property type="term" value="P:one-carbon metabolic process"/>
    <property type="evidence" value="ECO:0007669"/>
    <property type="project" value="UniProtKB-UniRule"/>
</dbReference>
<keyword evidence="9 19" id="KW-0489">Methyltransferase</keyword>
<evidence type="ECO:0000256" key="3">
    <source>
        <dbReference type="ARBA" id="ARBA00004839"/>
    </source>
</evidence>
<evidence type="ECO:0000256" key="19">
    <source>
        <dbReference type="HAMAP-Rule" id="MF_01096"/>
    </source>
</evidence>
<dbReference type="InterPro" id="IPR005865">
    <property type="entry name" value="THM_MeTrfase_su_C"/>
</dbReference>
<keyword evidence="14 19" id="KW-0484">Methanogenesis</keyword>
<evidence type="ECO:0000256" key="16">
    <source>
        <dbReference type="ARBA" id="ARBA00029817"/>
    </source>
</evidence>
<evidence type="ECO:0000256" key="10">
    <source>
        <dbReference type="ARBA" id="ARBA00022679"/>
    </source>
</evidence>
<evidence type="ECO:0000256" key="17">
    <source>
        <dbReference type="ARBA" id="ARBA00044880"/>
    </source>
</evidence>
<proteinExistence type="inferred from homology"/>
<sequence length="262" mass="28636">MADDLIPSQIIILSSIVGGLICIALSSIPVVGGIFSIIATILGVICGTNTLRHIGKYSLGTGVPSIVYMLTAAGLVSMICGVMISRIINQNLLYPIFSMIIALIIAFVISLMCTHIFKIQVEILRKSFITLTIATVISIIGMSTLIVSSSDIMLIYSNVIKNGLIIILMILSVMAIQNPYNSCMGPNEDQYRTLSLSLSNAFLMLIIISIISILNSSYWYIYIIISIIGWLVSFKLYIKYTKQQAALIKWSGLWPNNDEGGI</sequence>
<evidence type="ECO:0000256" key="13">
    <source>
        <dbReference type="ARBA" id="ARBA00022989"/>
    </source>
</evidence>
<evidence type="ECO:0000256" key="5">
    <source>
        <dbReference type="ARBA" id="ARBA00011616"/>
    </source>
</evidence>
<dbReference type="RefSeq" id="WP_112149335.1">
    <property type="nucleotide sequence ID" value="NZ_NGJK01000016.1"/>
</dbReference>
<dbReference type="Proteomes" id="UP000248557">
    <property type="component" value="Unassembled WGS sequence"/>
</dbReference>
<evidence type="ECO:0000256" key="15">
    <source>
        <dbReference type="ARBA" id="ARBA00023136"/>
    </source>
</evidence>
<keyword evidence="13 19" id="KW-1133">Transmembrane helix</keyword>
<dbReference type="HAMAP" id="MF_01096">
    <property type="entry name" value="MtrC"/>
    <property type="match status" value="1"/>
</dbReference>
<organism evidence="20 21">
    <name type="scientific">Methanosphaera stadtmanae</name>
    <dbReference type="NCBI Taxonomy" id="2317"/>
    <lineage>
        <taxon>Archaea</taxon>
        <taxon>Methanobacteriati</taxon>
        <taxon>Methanobacteriota</taxon>
        <taxon>Methanomada group</taxon>
        <taxon>Methanobacteria</taxon>
        <taxon>Methanobacteriales</taxon>
        <taxon>Methanobacteriaceae</taxon>
        <taxon>Methanosphaera</taxon>
    </lineage>
</organism>
<evidence type="ECO:0000256" key="6">
    <source>
        <dbReference type="ARBA" id="ARBA00015131"/>
    </source>
</evidence>
<dbReference type="EMBL" id="NGJK01000016">
    <property type="protein sequence ID" value="RAP03577.1"/>
    <property type="molecule type" value="Genomic_DNA"/>
</dbReference>
<evidence type="ECO:0000256" key="18">
    <source>
        <dbReference type="ARBA" id="ARBA00044970"/>
    </source>
</evidence>
<comment type="pathway">
    <text evidence="3 19">One-carbon metabolism; methanogenesis from CO(2); methyl-coenzyme M from 5,10-methylene-5,6,7,8-tetrahydromethanopterin: step 2/2.</text>
</comment>
<evidence type="ECO:0000256" key="14">
    <source>
        <dbReference type="ARBA" id="ARBA00022994"/>
    </source>
</evidence>
<keyword evidence="15 19" id="KW-0472">Membrane</keyword>
<gene>
    <name evidence="19" type="primary">mtrC</name>
    <name evidence="20" type="ORF">CA615_01540</name>
</gene>
<keyword evidence="10 19" id="KW-0808">Transferase</keyword>
<dbReference type="UniPathway" id="UPA00640">
    <property type="reaction ID" value="UER00698"/>
</dbReference>
<keyword evidence="11 19" id="KW-0812">Transmembrane</keyword>
<keyword evidence="8 19" id="KW-0554">One-carbon metabolism</keyword>
<evidence type="ECO:0000256" key="7">
    <source>
        <dbReference type="ARBA" id="ARBA00022475"/>
    </source>
</evidence>
<feature type="transmembrane region" description="Helical" evidence="19">
    <location>
        <begin position="12"/>
        <end position="45"/>
    </location>
</feature>
<evidence type="ECO:0000256" key="12">
    <source>
        <dbReference type="ARBA" id="ARBA00022967"/>
    </source>
</evidence>
<evidence type="ECO:0000256" key="11">
    <source>
        <dbReference type="ARBA" id="ARBA00022692"/>
    </source>
</evidence>
<evidence type="ECO:0000256" key="8">
    <source>
        <dbReference type="ARBA" id="ARBA00022563"/>
    </source>
</evidence>
<dbReference type="AlphaFoldDB" id="A0A328Q5E3"/>
<feature type="transmembrane region" description="Helical" evidence="19">
    <location>
        <begin position="219"/>
        <end position="238"/>
    </location>
</feature>